<protein>
    <recommendedName>
        <fullName evidence="10">EF-hand domain-containing protein</fullName>
    </recommendedName>
</protein>
<keyword evidence="4 5" id="KW-0472">Membrane</keyword>
<evidence type="ECO:0000256" key="3">
    <source>
        <dbReference type="ARBA" id="ARBA00022989"/>
    </source>
</evidence>
<dbReference type="Pfam" id="PF08016">
    <property type="entry name" value="PKD_channel"/>
    <property type="match status" value="1"/>
</dbReference>
<comment type="subcellular location">
    <subcellularLocation>
        <location evidence="1">Membrane</location>
        <topology evidence="1">Multi-pass membrane protein</topology>
    </subcellularLocation>
</comment>
<gene>
    <name evidence="8" type="ORF">CCMP2556_LOCUS46767</name>
</gene>
<evidence type="ECO:0000256" key="1">
    <source>
        <dbReference type="ARBA" id="ARBA00004141"/>
    </source>
</evidence>
<feature type="transmembrane region" description="Helical" evidence="5">
    <location>
        <begin position="387"/>
        <end position="411"/>
    </location>
</feature>
<evidence type="ECO:0000256" key="4">
    <source>
        <dbReference type="ARBA" id="ARBA00023136"/>
    </source>
</evidence>
<dbReference type="InterPro" id="IPR051223">
    <property type="entry name" value="Polycystin"/>
</dbReference>
<keyword evidence="3 5" id="KW-1133">Transmembrane helix</keyword>
<comment type="caution">
    <text evidence="8">The sequence shown here is derived from an EMBL/GenBank/DDBJ whole genome shotgun (WGS) entry which is preliminary data.</text>
</comment>
<evidence type="ECO:0000256" key="5">
    <source>
        <dbReference type="SAM" id="Phobius"/>
    </source>
</evidence>
<feature type="transmembrane region" description="Helical" evidence="5">
    <location>
        <begin position="516"/>
        <end position="538"/>
    </location>
</feature>
<accession>A0ABP0RHV3</accession>
<dbReference type="InterPro" id="IPR013122">
    <property type="entry name" value="PKD1_2_channel"/>
</dbReference>
<dbReference type="Proteomes" id="UP001642484">
    <property type="component" value="Unassembled WGS sequence"/>
</dbReference>
<evidence type="ECO:0000256" key="2">
    <source>
        <dbReference type="ARBA" id="ARBA00022692"/>
    </source>
</evidence>
<keyword evidence="2 5" id="KW-0812">Transmembrane</keyword>
<reference evidence="8 9" key="1">
    <citation type="submission" date="2024-02" db="EMBL/GenBank/DDBJ databases">
        <authorList>
            <person name="Chen Y."/>
            <person name="Shah S."/>
            <person name="Dougan E. K."/>
            <person name="Thang M."/>
            <person name="Chan C."/>
        </authorList>
    </citation>
    <scope>NUCLEOTIDE SEQUENCE [LARGE SCALE GENOMIC DNA]</scope>
</reference>
<name>A0ABP0RHV3_9DINO</name>
<evidence type="ECO:0000313" key="9">
    <source>
        <dbReference type="Proteomes" id="UP001642484"/>
    </source>
</evidence>
<dbReference type="EMBL" id="CAXAMN010025851">
    <property type="protein sequence ID" value="CAK9098741.1"/>
    <property type="molecule type" value="Genomic_DNA"/>
</dbReference>
<dbReference type="PANTHER" id="PTHR10877">
    <property type="entry name" value="POLYCYSTIN FAMILY MEMBER"/>
    <property type="match status" value="1"/>
</dbReference>
<proteinExistence type="predicted"/>
<dbReference type="SUPFAM" id="SSF47473">
    <property type="entry name" value="EF-hand"/>
    <property type="match status" value="1"/>
</dbReference>
<sequence length="904" mass="103742">MADDFESEDKIEQLNNLPIWMKISEGDIHLVTMKDVQQLFNVMDDGRKGYISGADLMTLQAVDAANLTENDLQELVKDVDKDGNAKCSAEELYHAITSGTIAFNMVKESLRKKEVEIRSYNCEREKLLEWMTMEYETTAALWSLPMTIGSFITFALVANTHIDLFNAWRVHNALEEQFPVLQLPYKFKVVDVPTLITWTREHYLPIIFRQDPIYDPLPGRVAHQNQMITGVRFAKFYRNPVDCPLTSSVLRDVYNSRSGTCFLGEMNSSYVPFPYQMSREFLLEQFSQMVEEPWFNEAAQRIEYQMLTYNAMLNLYTLAKLEFTFELDGRMIQRFQHESFQAEPYLSVTSLIPDIMFLLVSLRSVYVNLKEVIPAVMQGLDGLINYLSFWKVVEWISLLFGVGCFVMWMTVYSQITAELPLEISKLPKRAFDEAVRAKGEYLDLSEISEIMSIREITEVLDDIMTVGNSIRDNHEIMRNMFALNFVALILRFFKSFTTNPRLDVVIQTIVDCTPNVAHFFIVYFSLFVSFAFAGHFLFGSFVEGYSSVIASLFTRYRSAMTFEILNEMPVGHQILAYTWVWAYELLMPSLILSMLIGIVFGSYYAIQSRAGDPVTLWTQVRKAVQTAAETRNFMSLWSLIVALEDDDYPAHPQKIVTAKSLKKAFEKERMTRQNAEYLVRKTVEYIKVNLDQPVLDLPDAVKMIGNSFNIMQKNEEILEQSVITPQQADKNPVGILHTPVEAETSDNPLDVLEKGISNLTDLLSELQQSHASVLETMKTKLVQERMVTLQRQHRLRGLLDEFKSRVVRAQRGIGRLKSFVDTADFGSIAHVPEQLENDLMRCFGSRPALAREGLQPSQVNHLERQCQELLGQLNELAGEFKSLVDGQPTIWELWSKCRSRSGGR</sequence>
<keyword evidence="9" id="KW-1185">Reference proteome</keyword>
<evidence type="ECO:0000313" key="8">
    <source>
        <dbReference type="EMBL" id="CAK9098741.1"/>
    </source>
</evidence>
<dbReference type="InterPro" id="IPR011992">
    <property type="entry name" value="EF-hand-dom_pair"/>
</dbReference>
<dbReference type="CDD" id="cd00051">
    <property type="entry name" value="EFh"/>
    <property type="match status" value="1"/>
</dbReference>
<feature type="transmembrane region" description="Helical" evidence="5">
    <location>
        <begin position="585"/>
        <end position="606"/>
    </location>
</feature>
<dbReference type="Gene3D" id="1.10.238.10">
    <property type="entry name" value="EF-hand"/>
    <property type="match status" value="1"/>
</dbReference>
<dbReference type="Pfam" id="PF13499">
    <property type="entry name" value="EF-hand_7"/>
    <property type="match status" value="1"/>
</dbReference>
<evidence type="ECO:0000259" key="6">
    <source>
        <dbReference type="Pfam" id="PF08016"/>
    </source>
</evidence>
<evidence type="ECO:0008006" key="10">
    <source>
        <dbReference type="Google" id="ProtNLM"/>
    </source>
</evidence>
<dbReference type="PANTHER" id="PTHR10877:SF183">
    <property type="entry name" value="AT14535P-RELATED"/>
    <property type="match status" value="1"/>
</dbReference>
<organism evidence="8 9">
    <name type="scientific">Durusdinium trenchii</name>
    <dbReference type="NCBI Taxonomy" id="1381693"/>
    <lineage>
        <taxon>Eukaryota</taxon>
        <taxon>Sar</taxon>
        <taxon>Alveolata</taxon>
        <taxon>Dinophyceae</taxon>
        <taxon>Suessiales</taxon>
        <taxon>Symbiodiniaceae</taxon>
        <taxon>Durusdinium</taxon>
    </lineage>
</organism>
<feature type="domain" description="Polycystin cation channel PKD1/PKD2" evidence="6">
    <location>
        <begin position="474"/>
        <end position="604"/>
    </location>
</feature>
<dbReference type="InterPro" id="IPR002048">
    <property type="entry name" value="EF_hand_dom"/>
</dbReference>
<feature type="domain" description="EF-hand" evidence="7">
    <location>
        <begin position="34"/>
        <end position="96"/>
    </location>
</feature>
<evidence type="ECO:0000259" key="7">
    <source>
        <dbReference type="Pfam" id="PF13499"/>
    </source>
</evidence>